<keyword evidence="9" id="KW-1185">Reference proteome</keyword>
<feature type="transmembrane region" description="Helical" evidence="6">
    <location>
        <begin position="170"/>
        <end position="190"/>
    </location>
</feature>
<dbReference type="GO" id="GO:0005886">
    <property type="term" value="C:plasma membrane"/>
    <property type="evidence" value="ECO:0007669"/>
    <property type="project" value="UniProtKB-SubCell"/>
</dbReference>
<evidence type="ECO:0000256" key="6">
    <source>
        <dbReference type="SAM" id="Phobius"/>
    </source>
</evidence>
<feature type="transmembrane region" description="Helical" evidence="6">
    <location>
        <begin position="367"/>
        <end position="386"/>
    </location>
</feature>
<keyword evidence="3 6" id="KW-0812">Transmembrane</keyword>
<dbReference type="InterPro" id="IPR052524">
    <property type="entry name" value="MFS_Cyanate_Porter"/>
</dbReference>
<dbReference type="InterPro" id="IPR011701">
    <property type="entry name" value="MFS"/>
</dbReference>
<feature type="transmembrane region" description="Helical" evidence="6">
    <location>
        <begin position="250"/>
        <end position="270"/>
    </location>
</feature>
<dbReference type="InterPro" id="IPR020846">
    <property type="entry name" value="MFS_dom"/>
</dbReference>
<feature type="transmembrane region" description="Helical" evidence="6">
    <location>
        <begin position="49"/>
        <end position="67"/>
    </location>
</feature>
<gene>
    <name evidence="8" type="ORF">HNR44_003207</name>
</gene>
<feature type="transmembrane region" description="Helical" evidence="6">
    <location>
        <begin position="12"/>
        <end position="29"/>
    </location>
</feature>
<proteinExistence type="predicted"/>
<evidence type="ECO:0000256" key="2">
    <source>
        <dbReference type="ARBA" id="ARBA00022448"/>
    </source>
</evidence>
<evidence type="ECO:0000256" key="5">
    <source>
        <dbReference type="ARBA" id="ARBA00023136"/>
    </source>
</evidence>
<dbReference type="Proteomes" id="UP000568839">
    <property type="component" value="Unassembled WGS sequence"/>
</dbReference>
<evidence type="ECO:0000256" key="3">
    <source>
        <dbReference type="ARBA" id="ARBA00022692"/>
    </source>
</evidence>
<keyword evidence="5 6" id="KW-0472">Membrane</keyword>
<feature type="transmembrane region" description="Helical" evidence="6">
    <location>
        <begin position="211"/>
        <end position="230"/>
    </location>
</feature>
<evidence type="ECO:0000256" key="4">
    <source>
        <dbReference type="ARBA" id="ARBA00022989"/>
    </source>
</evidence>
<dbReference type="PANTHER" id="PTHR23523">
    <property type="match status" value="1"/>
</dbReference>
<dbReference type="SUPFAM" id="SSF103473">
    <property type="entry name" value="MFS general substrate transporter"/>
    <property type="match status" value="1"/>
</dbReference>
<dbReference type="PANTHER" id="PTHR23523:SF2">
    <property type="entry name" value="2-NITROIMIDAZOLE TRANSPORTER"/>
    <property type="match status" value="1"/>
</dbReference>
<feature type="transmembrane region" description="Helical" evidence="6">
    <location>
        <begin position="345"/>
        <end position="361"/>
    </location>
</feature>
<organism evidence="8 9">
    <name type="scientific">Geomicrobium halophilum</name>
    <dbReference type="NCBI Taxonomy" id="549000"/>
    <lineage>
        <taxon>Bacteria</taxon>
        <taxon>Bacillati</taxon>
        <taxon>Bacillota</taxon>
        <taxon>Bacilli</taxon>
        <taxon>Bacillales</taxon>
        <taxon>Geomicrobium</taxon>
    </lineage>
</organism>
<feature type="transmembrane region" description="Helical" evidence="6">
    <location>
        <begin position="79"/>
        <end position="97"/>
    </location>
</feature>
<evidence type="ECO:0000313" key="9">
    <source>
        <dbReference type="Proteomes" id="UP000568839"/>
    </source>
</evidence>
<comment type="subcellular location">
    <subcellularLocation>
        <location evidence="1">Cell membrane</location>
        <topology evidence="1">Multi-pass membrane protein</topology>
    </subcellularLocation>
</comment>
<comment type="caution">
    <text evidence="8">The sequence shown here is derived from an EMBL/GenBank/DDBJ whole genome shotgun (WGS) entry which is preliminary data.</text>
</comment>
<name>A0A841Q0I4_9BACL</name>
<evidence type="ECO:0000256" key="1">
    <source>
        <dbReference type="ARBA" id="ARBA00004651"/>
    </source>
</evidence>
<keyword evidence="2" id="KW-0813">Transport</keyword>
<accession>A0A841Q0I4</accession>
<reference evidence="8 9" key="1">
    <citation type="submission" date="2020-08" db="EMBL/GenBank/DDBJ databases">
        <title>Genomic Encyclopedia of Type Strains, Phase IV (KMG-IV): sequencing the most valuable type-strain genomes for metagenomic binning, comparative biology and taxonomic classification.</title>
        <authorList>
            <person name="Goeker M."/>
        </authorList>
    </citation>
    <scope>NUCLEOTIDE SEQUENCE [LARGE SCALE GENOMIC DNA]</scope>
    <source>
        <strain evidence="8 9">DSM 21769</strain>
    </source>
</reference>
<dbReference type="GO" id="GO:0022857">
    <property type="term" value="F:transmembrane transporter activity"/>
    <property type="evidence" value="ECO:0007669"/>
    <property type="project" value="InterPro"/>
</dbReference>
<dbReference type="AlphaFoldDB" id="A0A841Q0I4"/>
<feature type="transmembrane region" description="Helical" evidence="6">
    <location>
        <begin position="302"/>
        <end position="325"/>
    </location>
</feature>
<dbReference type="InterPro" id="IPR036259">
    <property type="entry name" value="MFS_trans_sf"/>
</dbReference>
<feature type="domain" description="Major facilitator superfamily (MFS) profile" evidence="7">
    <location>
        <begin position="12"/>
        <end position="393"/>
    </location>
</feature>
<evidence type="ECO:0000259" key="7">
    <source>
        <dbReference type="PROSITE" id="PS50850"/>
    </source>
</evidence>
<feature type="transmembrane region" description="Helical" evidence="6">
    <location>
        <begin position="146"/>
        <end position="164"/>
    </location>
</feature>
<evidence type="ECO:0000313" key="8">
    <source>
        <dbReference type="EMBL" id="MBB6451213.1"/>
    </source>
</evidence>
<keyword evidence="4 6" id="KW-1133">Transmembrane helix</keyword>
<protein>
    <submittedName>
        <fullName evidence="8">CP family cyanate transporter-like MFS transporter</fullName>
    </submittedName>
</protein>
<sequence>MKNHQRLLNPNTWIIIAIVLIAFNLRPAITGVGPLVGMVRDELQLTSGQAGMITTLPLLAFAGLSIAAPRLAKIWSIEWAILAGLLTLLIGILLRSTGFTVTLFIGMTIIGVGIAICNVLLPGFVKLKFEKHAGLMTSIYTTSMNLFATIASGLSIPLAVNAGLGWQGSLAIWGGIVVIAICIWVPRLRHAQPPAKKDINRQGANLWSSPLAWYVTAFMGLQSLLFYSLITWLPEIVQANGIDLSTAGWLLSFMQLFGLPATFITPIIATRLQNQRLVILFIAFFYLTGMVGLIFVGHSLWLHVLLVFFLGNAQGASISLSFILFNLRTQSAEQASQLSGMAQSIGYLLAAVGPIILGWLFDFTNAWTVPLMILTSFILLLAFAGLSAGKDTYIFSGTPVGKKSSHK</sequence>
<dbReference type="Gene3D" id="1.20.1250.20">
    <property type="entry name" value="MFS general substrate transporter like domains"/>
    <property type="match status" value="2"/>
</dbReference>
<dbReference type="PROSITE" id="PS50850">
    <property type="entry name" value="MFS"/>
    <property type="match status" value="1"/>
</dbReference>
<feature type="transmembrane region" description="Helical" evidence="6">
    <location>
        <begin position="103"/>
        <end position="125"/>
    </location>
</feature>
<dbReference type="CDD" id="cd17339">
    <property type="entry name" value="MFS_NIMT_CynX_like"/>
    <property type="match status" value="1"/>
</dbReference>
<dbReference type="Pfam" id="PF07690">
    <property type="entry name" value="MFS_1"/>
    <property type="match status" value="1"/>
</dbReference>
<feature type="transmembrane region" description="Helical" evidence="6">
    <location>
        <begin position="277"/>
        <end position="296"/>
    </location>
</feature>
<dbReference type="RefSeq" id="WP_184405271.1">
    <property type="nucleotide sequence ID" value="NZ_JACHHJ010000005.1"/>
</dbReference>
<dbReference type="EMBL" id="JACHHJ010000005">
    <property type="protein sequence ID" value="MBB6451213.1"/>
    <property type="molecule type" value="Genomic_DNA"/>
</dbReference>